<comment type="caution">
    <text evidence="6">The sequence shown here is derived from an EMBL/GenBank/DDBJ whole genome shotgun (WGS) entry which is preliminary data.</text>
</comment>
<accession>A0ABU5T6A0</accession>
<dbReference type="InterPro" id="IPR036388">
    <property type="entry name" value="WH-like_DNA-bd_sf"/>
</dbReference>
<dbReference type="Gene3D" id="1.20.120.530">
    <property type="entry name" value="GntR ligand-binding domain-like"/>
    <property type="match status" value="1"/>
</dbReference>
<dbReference type="SMART" id="SM00895">
    <property type="entry name" value="FCD"/>
    <property type="match status" value="1"/>
</dbReference>
<dbReference type="PANTHER" id="PTHR43537">
    <property type="entry name" value="TRANSCRIPTIONAL REGULATOR, GNTR FAMILY"/>
    <property type="match status" value="1"/>
</dbReference>
<gene>
    <name evidence="6" type="ORF">SPF06_10020</name>
</gene>
<dbReference type="Gene3D" id="1.10.10.10">
    <property type="entry name" value="Winged helix-like DNA-binding domain superfamily/Winged helix DNA-binding domain"/>
    <property type="match status" value="1"/>
</dbReference>
<dbReference type="InterPro" id="IPR011711">
    <property type="entry name" value="GntR_C"/>
</dbReference>
<feature type="domain" description="HTH gntR-type" evidence="5">
    <location>
        <begin position="26"/>
        <end position="93"/>
    </location>
</feature>
<keyword evidence="3" id="KW-0804">Transcription</keyword>
<keyword evidence="2" id="KW-0238">DNA-binding</keyword>
<dbReference type="Pfam" id="PF07729">
    <property type="entry name" value="FCD"/>
    <property type="match status" value="1"/>
</dbReference>
<evidence type="ECO:0000313" key="7">
    <source>
        <dbReference type="Proteomes" id="UP001304769"/>
    </source>
</evidence>
<keyword evidence="1" id="KW-0805">Transcription regulation</keyword>
<dbReference type="Pfam" id="PF00392">
    <property type="entry name" value="GntR"/>
    <property type="match status" value="1"/>
</dbReference>
<evidence type="ECO:0000256" key="2">
    <source>
        <dbReference type="ARBA" id="ARBA00023125"/>
    </source>
</evidence>
<name>A0ABU5T6A0_9MICC</name>
<dbReference type="SMART" id="SM00345">
    <property type="entry name" value="HTH_GNTR"/>
    <property type="match status" value="1"/>
</dbReference>
<dbReference type="PROSITE" id="PS50949">
    <property type="entry name" value="HTH_GNTR"/>
    <property type="match status" value="1"/>
</dbReference>
<dbReference type="InterPro" id="IPR008920">
    <property type="entry name" value="TF_FadR/GntR_C"/>
</dbReference>
<dbReference type="SUPFAM" id="SSF48008">
    <property type="entry name" value="GntR ligand-binding domain-like"/>
    <property type="match status" value="1"/>
</dbReference>
<dbReference type="PANTHER" id="PTHR43537:SF44">
    <property type="entry name" value="GNTR FAMILY REGULATORY PROTEIN"/>
    <property type="match status" value="1"/>
</dbReference>
<evidence type="ECO:0000256" key="1">
    <source>
        <dbReference type="ARBA" id="ARBA00023015"/>
    </source>
</evidence>
<evidence type="ECO:0000256" key="3">
    <source>
        <dbReference type="ARBA" id="ARBA00023163"/>
    </source>
</evidence>
<evidence type="ECO:0000313" key="6">
    <source>
        <dbReference type="EMBL" id="MEA5455054.1"/>
    </source>
</evidence>
<sequence>MTSIRSTRGRPMAGAAAHEPMATGDGGPHRRMLDAVGEDIASGRLEPGTRLTLEELQNEFGVSRTVARDTMRVLETMNLVSSKRRVGIVVQDPSLWNVYDPQLVRWRLASPRPEDQYASLTELRIGVEPVAGACAAQRATGAQRAELAGLAARLRAFGEAGDLESFLEADIAFHRLILRSSGNEMFAGLDGMVAVALTSRTRQGLMPFHPRSEALDAHERAAAAIVRGDPQGAEDALRDVLHEVRAALRLA</sequence>
<reference evidence="6 7" key="1">
    <citation type="submission" date="2023-12" db="EMBL/GenBank/DDBJ databases">
        <title>Sinomonas terricola sp. nov, isolated from litchi orchard soil in Guangdong, PR China.</title>
        <authorList>
            <person name="Jiaxin W."/>
            <person name="Yang Z."/>
            <person name="Honghui Z."/>
        </authorList>
    </citation>
    <scope>NUCLEOTIDE SEQUENCE [LARGE SCALE GENOMIC DNA]</scope>
    <source>
        <strain evidence="6 7">JGH33</strain>
    </source>
</reference>
<proteinExistence type="predicted"/>
<dbReference type="InterPro" id="IPR036390">
    <property type="entry name" value="WH_DNA-bd_sf"/>
</dbReference>
<dbReference type="Proteomes" id="UP001304769">
    <property type="component" value="Unassembled WGS sequence"/>
</dbReference>
<dbReference type="RefSeq" id="WP_323278906.1">
    <property type="nucleotide sequence ID" value="NZ_JAYGGQ010000006.1"/>
</dbReference>
<feature type="region of interest" description="Disordered" evidence="4">
    <location>
        <begin position="1"/>
        <end position="32"/>
    </location>
</feature>
<dbReference type="InterPro" id="IPR000524">
    <property type="entry name" value="Tscrpt_reg_HTH_GntR"/>
</dbReference>
<organism evidence="6 7">
    <name type="scientific">Sinomonas terricola</name>
    <dbReference type="NCBI Taxonomy" id="3110330"/>
    <lineage>
        <taxon>Bacteria</taxon>
        <taxon>Bacillati</taxon>
        <taxon>Actinomycetota</taxon>
        <taxon>Actinomycetes</taxon>
        <taxon>Micrococcales</taxon>
        <taxon>Micrococcaceae</taxon>
        <taxon>Sinomonas</taxon>
    </lineage>
</organism>
<evidence type="ECO:0000256" key="4">
    <source>
        <dbReference type="SAM" id="MobiDB-lite"/>
    </source>
</evidence>
<protein>
    <submittedName>
        <fullName evidence="6">FCD domain-containing protein</fullName>
    </submittedName>
</protein>
<keyword evidence="7" id="KW-1185">Reference proteome</keyword>
<dbReference type="SUPFAM" id="SSF46785">
    <property type="entry name" value="Winged helix' DNA-binding domain"/>
    <property type="match status" value="1"/>
</dbReference>
<evidence type="ECO:0000259" key="5">
    <source>
        <dbReference type="PROSITE" id="PS50949"/>
    </source>
</evidence>
<dbReference type="EMBL" id="JAYGGQ010000006">
    <property type="protein sequence ID" value="MEA5455054.1"/>
    <property type="molecule type" value="Genomic_DNA"/>
</dbReference>